<feature type="domain" description="AMP-dependent synthetase/ligase" evidence="1">
    <location>
        <begin position="133"/>
        <end position="295"/>
    </location>
</feature>
<dbReference type="AlphaFoldDB" id="A0A3A6TD05"/>
<dbReference type="Gene3D" id="3.40.50.12780">
    <property type="entry name" value="N-terminal domain of ligase-like"/>
    <property type="match status" value="1"/>
</dbReference>
<evidence type="ECO:0000259" key="1">
    <source>
        <dbReference type="Pfam" id="PF00501"/>
    </source>
</evidence>
<dbReference type="SUPFAM" id="SSF56801">
    <property type="entry name" value="Acetyl-CoA synthetase-like"/>
    <property type="match status" value="1"/>
</dbReference>
<evidence type="ECO:0000313" key="3">
    <source>
        <dbReference type="Proteomes" id="UP000273022"/>
    </source>
</evidence>
<gene>
    <name evidence="2" type="ORF">D5R81_14450</name>
</gene>
<sequence length="421" mass="46597">MSETNSKTHEWESACPFINTIASTSAKESLPQAAREIELFHKLKLLVTRLAKESEYYSKAFSDIQLLETSHITRENLAKLPLIRKSDLAELQAKNSPFGGITSGRTQLQRLFQSPGNIYEGAMDSVDWWRMSQAFHSAGFTHGDVVLNTLSYHLTPGGFIMDSGARACGCTVIPAGPGQTEQQLDAIAHFKPNGYCGTPSFLNILIDKAKLRGHQVSFTKALVTGEALTSDLRQKFIEHGINVKQAYATADVGLIAFEGNASEGWVLAEDIIVEIVKPGSGELVRDGEVGELVVTTLDERYPLVRFATGDLTAYYKEESSCGRTNHRIKGWLGRADQMVKVKGMFVHLSQLEKIVSLYPEISNARFVVTRENHNDVFTFEYSSNADLDSYLANTIKNVTKLSASISKIDELPQTNKIIDLR</sequence>
<organism evidence="2 3">
    <name type="scientific">Parashewanella spongiae</name>
    <dbReference type="NCBI Taxonomy" id="342950"/>
    <lineage>
        <taxon>Bacteria</taxon>
        <taxon>Pseudomonadati</taxon>
        <taxon>Pseudomonadota</taxon>
        <taxon>Gammaproteobacteria</taxon>
        <taxon>Alteromonadales</taxon>
        <taxon>Shewanellaceae</taxon>
        <taxon>Parashewanella</taxon>
    </lineage>
</organism>
<dbReference type="EMBL" id="QYYH01000101">
    <property type="protein sequence ID" value="RJY10569.1"/>
    <property type="molecule type" value="Genomic_DNA"/>
</dbReference>
<dbReference type="PANTHER" id="PTHR43845:SF1">
    <property type="entry name" value="BLR5969 PROTEIN"/>
    <property type="match status" value="1"/>
</dbReference>
<dbReference type="Proteomes" id="UP000273022">
    <property type="component" value="Unassembled WGS sequence"/>
</dbReference>
<evidence type="ECO:0000313" key="2">
    <source>
        <dbReference type="EMBL" id="RJY10569.1"/>
    </source>
</evidence>
<dbReference type="InterPro" id="IPR045851">
    <property type="entry name" value="AMP-bd_C_sf"/>
</dbReference>
<accession>A0A3A6TD05</accession>
<dbReference type="OrthoDB" id="580775at2"/>
<protein>
    <submittedName>
        <fullName evidence="2">Phenylacetate--CoA ligase family protein</fullName>
    </submittedName>
</protein>
<dbReference type="InterPro" id="IPR042099">
    <property type="entry name" value="ANL_N_sf"/>
</dbReference>
<dbReference type="Gene3D" id="3.30.300.30">
    <property type="match status" value="1"/>
</dbReference>
<comment type="caution">
    <text evidence="2">The sequence shown here is derived from an EMBL/GenBank/DDBJ whole genome shotgun (WGS) entry which is preliminary data.</text>
</comment>
<reference evidence="2 3" key="1">
    <citation type="submission" date="2018-09" db="EMBL/GenBank/DDBJ databases">
        <title>Phylogeny of the Shewanellaceae, and recommendation for two new genera, Pseudoshewanella and Parashewanella.</title>
        <authorList>
            <person name="Wang G."/>
        </authorList>
    </citation>
    <scope>NUCLEOTIDE SEQUENCE [LARGE SCALE GENOMIC DNA]</scope>
    <source>
        <strain evidence="2 3">KCTC 22492</strain>
    </source>
</reference>
<dbReference type="GO" id="GO:0016874">
    <property type="term" value="F:ligase activity"/>
    <property type="evidence" value="ECO:0007669"/>
    <property type="project" value="UniProtKB-KW"/>
</dbReference>
<dbReference type="InterPro" id="IPR000873">
    <property type="entry name" value="AMP-dep_synth/lig_dom"/>
</dbReference>
<keyword evidence="3" id="KW-1185">Reference proteome</keyword>
<name>A0A3A6TD05_9GAMM</name>
<keyword evidence="2" id="KW-0436">Ligase</keyword>
<proteinExistence type="predicted"/>
<dbReference type="RefSeq" id="WP_121854343.1">
    <property type="nucleotide sequence ID" value="NZ_CP037952.1"/>
</dbReference>
<dbReference type="PANTHER" id="PTHR43845">
    <property type="entry name" value="BLR5969 PROTEIN"/>
    <property type="match status" value="1"/>
</dbReference>
<dbReference type="Pfam" id="PF00501">
    <property type="entry name" value="AMP-binding"/>
    <property type="match status" value="1"/>
</dbReference>